<evidence type="ECO:0000313" key="2">
    <source>
        <dbReference type="EMBL" id="MBK0332195.1"/>
    </source>
</evidence>
<dbReference type="Pfam" id="PF06224">
    <property type="entry name" value="AlkZ-like"/>
    <property type="match status" value="1"/>
</dbReference>
<dbReference type="InterPro" id="IPR009351">
    <property type="entry name" value="AlkZ-like"/>
</dbReference>
<sequence>MPERLSWRSARRIALRAQGIGGRRADDLPARAASRRSLERTLERTHLLQIDSVSVFARAHHMPVFTRRGCWDVDVLDRASRPGRGRLVQEALAHEAAFTTAEVHSLLGFRRERAARRDWGAVRRAAGSDAGAMRRVLDVIAEHGPISAAAVARLVGDDEKPAEGWGWRRSDTQWLVEYLFRAGHVDCVGRSAQFERLYAADAGAPLPDHASSSDPEGREDVTGAEGAGSDPDPSAAQGELTRRAAKALGIASPADIADYFRLRAAEVAPHIRDMVETGTLREVAVRRGSQDLPLLLHHEAPRPAPVTAAALVSPFDPVAFHRPRLRDLFDVEYRIGIYTPRAQRTHGYYALPFLLDDRIVARVDLRSDRRRGVLEVCEAHLEPLPAMSARESVPGADEVAPALAEELGRAARWQGLTSIEVLGVGDLAPALAEMLS</sequence>
<dbReference type="PANTHER" id="PTHR30528:SF0">
    <property type="entry name" value="CYTOPLASMIC PROTEIN"/>
    <property type="match status" value="1"/>
</dbReference>
<dbReference type="PANTHER" id="PTHR30528">
    <property type="entry name" value="CYTOPLASMIC PROTEIN"/>
    <property type="match status" value="1"/>
</dbReference>
<keyword evidence="3" id="KW-1185">Reference proteome</keyword>
<reference evidence="2 3" key="1">
    <citation type="submission" date="2020-12" db="EMBL/GenBank/DDBJ databases">
        <title>Brachybacterium sp. MASK1Z-5, whole genome shotgun sequence.</title>
        <authorList>
            <person name="Tuo L."/>
        </authorList>
    </citation>
    <scope>NUCLEOTIDE SEQUENCE [LARGE SCALE GENOMIC DNA]</scope>
    <source>
        <strain evidence="2 3">MASK1Z-5</strain>
    </source>
</reference>
<gene>
    <name evidence="2" type="ORF">I8D64_12390</name>
</gene>
<organism evidence="2 3">
    <name type="scientific">Brachybacterium halotolerans</name>
    <dbReference type="NCBI Taxonomy" id="2795215"/>
    <lineage>
        <taxon>Bacteria</taxon>
        <taxon>Bacillati</taxon>
        <taxon>Actinomycetota</taxon>
        <taxon>Actinomycetes</taxon>
        <taxon>Micrococcales</taxon>
        <taxon>Dermabacteraceae</taxon>
        <taxon>Brachybacterium</taxon>
    </lineage>
</organism>
<dbReference type="EMBL" id="JAEDAJ010000007">
    <property type="protein sequence ID" value="MBK0332195.1"/>
    <property type="molecule type" value="Genomic_DNA"/>
</dbReference>
<evidence type="ECO:0000313" key="3">
    <source>
        <dbReference type="Proteomes" id="UP000612352"/>
    </source>
</evidence>
<protein>
    <submittedName>
        <fullName evidence="2">YcaQ family DNA glycosylase</fullName>
    </submittedName>
</protein>
<dbReference type="Proteomes" id="UP000612352">
    <property type="component" value="Unassembled WGS sequence"/>
</dbReference>
<comment type="caution">
    <text evidence="2">The sequence shown here is derived from an EMBL/GenBank/DDBJ whole genome shotgun (WGS) entry which is preliminary data.</text>
</comment>
<name>A0ABS1BC13_9MICO</name>
<evidence type="ECO:0000256" key="1">
    <source>
        <dbReference type="SAM" id="MobiDB-lite"/>
    </source>
</evidence>
<proteinExistence type="predicted"/>
<feature type="region of interest" description="Disordered" evidence="1">
    <location>
        <begin position="203"/>
        <end position="240"/>
    </location>
</feature>
<dbReference type="RefSeq" id="WP_200503092.1">
    <property type="nucleotide sequence ID" value="NZ_JAEDAJ010000007.1"/>
</dbReference>
<accession>A0ABS1BC13</accession>